<comment type="caution">
    <text evidence="3">The sequence shown here is derived from an EMBL/GenBank/DDBJ whole genome shotgun (WGS) entry which is preliminary data.</text>
</comment>
<organism evidence="3 4">
    <name type="scientific">Achaetomium macrosporum</name>
    <dbReference type="NCBI Taxonomy" id="79813"/>
    <lineage>
        <taxon>Eukaryota</taxon>
        <taxon>Fungi</taxon>
        <taxon>Dikarya</taxon>
        <taxon>Ascomycota</taxon>
        <taxon>Pezizomycotina</taxon>
        <taxon>Sordariomycetes</taxon>
        <taxon>Sordariomycetidae</taxon>
        <taxon>Sordariales</taxon>
        <taxon>Chaetomiaceae</taxon>
        <taxon>Achaetomium</taxon>
    </lineage>
</organism>
<gene>
    <name evidence="3" type="ORF">C8A03DRAFT_35399</name>
</gene>
<reference evidence="3" key="2">
    <citation type="submission" date="2023-05" db="EMBL/GenBank/DDBJ databases">
        <authorList>
            <consortium name="Lawrence Berkeley National Laboratory"/>
            <person name="Steindorff A."/>
            <person name="Hensen N."/>
            <person name="Bonometti L."/>
            <person name="Westerberg I."/>
            <person name="Brannstrom I.O."/>
            <person name="Guillou S."/>
            <person name="Cros-Aarteil S."/>
            <person name="Calhoun S."/>
            <person name="Haridas S."/>
            <person name="Kuo A."/>
            <person name="Mondo S."/>
            <person name="Pangilinan J."/>
            <person name="Riley R."/>
            <person name="Labutti K."/>
            <person name="Andreopoulos B."/>
            <person name="Lipzen A."/>
            <person name="Chen C."/>
            <person name="Yanf M."/>
            <person name="Daum C."/>
            <person name="Ng V."/>
            <person name="Clum A."/>
            <person name="Ohm R."/>
            <person name="Martin F."/>
            <person name="Silar P."/>
            <person name="Natvig D."/>
            <person name="Lalanne C."/>
            <person name="Gautier V."/>
            <person name="Ament-Velasquez S.L."/>
            <person name="Kruys A."/>
            <person name="Hutchinson M.I."/>
            <person name="Powell A.J."/>
            <person name="Barry K."/>
            <person name="Miller A.N."/>
            <person name="Grigoriev I.V."/>
            <person name="Debuchy R."/>
            <person name="Gladieux P."/>
            <person name="Thoren M.H."/>
            <person name="Johannesson H."/>
        </authorList>
    </citation>
    <scope>NUCLEOTIDE SEQUENCE</scope>
    <source>
        <strain evidence="3">CBS 532.94</strain>
    </source>
</reference>
<dbReference type="InterPro" id="IPR052350">
    <property type="entry name" value="Metallo-dep_Lactonases"/>
</dbReference>
<evidence type="ECO:0000313" key="3">
    <source>
        <dbReference type="EMBL" id="KAK4236673.1"/>
    </source>
</evidence>
<evidence type="ECO:0000256" key="1">
    <source>
        <dbReference type="ARBA" id="ARBA00038310"/>
    </source>
</evidence>
<dbReference type="GO" id="GO:0016787">
    <property type="term" value="F:hydrolase activity"/>
    <property type="evidence" value="ECO:0007669"/>
    <property type="project" value="InterPro"/>
</dbReference>
<dbReference type="InterPro" id="IPR006680">
    <property type="entry name" value="Amidohydro-rel"/>
</dbReference>
<accession>A0AAN7HAT9</accession>
<dbReference type="Gene3D" id="3.20.20.140">
    <property type="entry name" value="Metal-dependent hydrolases"/>
    <property type="match status" value="1"/>
</dbReference>
<name>A0AAN7HAT9_9PEZI</name>
<feature type="domain" description="Amidohydrolase-related" evidence="2">
    <location>
        <begin position="113"/>
        <end position="346"/>
    </location>
</feature>
<evidence type="ECO:0000313" key="4">
    <source>
        <dbReference type="Proteomes" id="UP001303760"/>
    </source>
</evidence>
<dbReference type="SUPFAM" id="SSF51556">
    <property type="entry name" value="Metallo-dependent hydrolases"/>
    <property type="match status" value="1"/>
</dbReference>
<keyword evidence="4" id="KW-1185">Reference proteome</keyword>
<dbReference type="PANTHER" id="PTHR43569">
    <property type="entry name" value="AMIDOHYDROLASE"/>
    <property type="match status" value="1"/>
</dbReference>
<dbReference type="AlphaFoldDB" id="A0AAN7HAT9"/>
<dbReference type="EMBL" id="MU860178">
    <property type="protein sequence ID" value="KAK4236673.1"/>
    <property type="molecule type" value="Genomic_DNA"/>
</dbReference>
<reference evidence="3" key="1">
    <citation type="journal article" date="2023" name="Mol. Phylogenet. Evol.">
        <title>Genome-scale phylogeny and comparative genomics of the fungal order Sordariales.</title>
        <authorList>
            <person name="Hensen N."/>
            <person name="Bonometti L."/>
            <person name="Westerberg I."/>
            <person name="Brannstrom I.O."/>
            <person name="Guillou S."/>
            <person name="Cros-Aarteil S."/>
            <person name="Calhoun S."/>
            <person name="Haridas S."/>
            <person name="Kuo A."/>
            <person name="Mondo S."/>
            <person name="Pangilinan J."/>
            <person name="Riley R."/>
            <person name="LaButti K."/>
            <person name="Andreopoulos B."/>
            <person name="Lipzen A."/>
            <person name="Chen C."/>
            <person name="Yan M."/>
            <person name="Daum C."/>
            <person name="Ng V."/>
            <person name="Clum A."/>
            <person name="Steindorff A."/>
            <person name="Ohm R.A."/>
            <person name="Martin F."/>
            <person name="Silar P."/>
            <person name="Natvig D.O."/>
            <person name="Lalanne C."/>
            <person name="Gautier V."/>
            <person name="Ament-Velasquez S.L."/>
            <person name="Kruys A."/>
            <person name="Hutchinson M.I."/>
            <person name="Powell A.J."/>
            <person name="Barry K."/>
            <person name="Miller A.N."/>
            <person name="Grigoriev I.V."/>
            <person name="Debuchy R."/>
            <person name="Gladieux P."/>
            <person name="Hiltunen Thoren M."/>
            <person name="Johannesson H."/>
        </authorList>
    </citation>
    <scope>NUCLEOTIDE SEQUENCE</scope>
    <source>
        <strain evidence="3">CBS 532.94</strain>
    </source>
</reference>
<sequence length="349" mass="38623">MSSHHPIIDSHIHLYPSSELSTLAWCTPDHPLANQRSVAEFRAATSTTGSDSESTPHPQLSGFIFIETDRKNDGSQDWTGPLQEIAFMRRLATGEPNPGEGHSAEDAKLCLGLVPWAPVNLGPEKLGEYLERAEKQAGPVAWSKVKGFRYLLQDKPNGAGLSDQFIEGLKLLGRKGYVFDVGVDQHRRGRIQLEEAVEMIDRAHDGVEEGEKVAFVLNHLCKPDLTIVSQTDPAFIAWRTAMFTLSKCRRTYMKLSGCFSELPDQLKQRPAQDIFSAILPWLAVVVAAFGPSRTMFGSDWPVCTAGVGDDAWKKWHKIVDMVCDLAGLSPEDQAMLWSGTAKEAYKIEC</sequence>
<protein>
    <recommendedName>
        <fullName evidence="2">Amidohydrolase-related domain-containing protein</fullName>
    </recommendedName>
</protein>
<dbReference type="Pfam" id="PF04909">
    <property type="entry name" value="Amidohydro_2"/>
    <property type="match status" value="1"/>
</dbReference>
<dbReference type="Proteomes" id="UP001303760">
    <property type="component" value="Unassembled WGS sequence"/>
</dbReference>
<dbReference type="PANTHER" id="PTHR43569:SF2">
    <property type="entry name" value="AMIDOHYDROLASE-RELATED DOMAIN-CONTAINING PROTEIN"/>
    <property type="match status" value="1"/>
</dbReference>
<dbReference type="InterPro" id="IPR032466">
    <property type="entry name" value="Metal_Hydrolase"/>
</dbReference>
<evidence type="ECO:0000259" key="2">
    <source>
        <dbReference type="Pfam" id="PF04909"/>
    </source>
</evidence>
<proteinExistence type="inferred from homology"/>
<comment type="similarity">
    <text evidence="1">Belongs to the metallo-dependent hydrolases superfamily.</text>
</comment>